<dbReference type="Proteomes" id="UP001626550">
    <property type="component" value="Unassembled WGS sequence"/>
</dbReference>
<feature type="signal peptide" evidence="4">
    <location>
        <begin position="1"/>
        <end position="23"/>
    </location>
</feature>
<dbReference type="PROSITE" id="PS51670">
    <property type="entry name" value="SHKT"/>
    <property type="match status" value="1"/>
</dbReference>
<keyword evidence="4" id="KW-0732">Signal</keyword>
<dbReference type="InterPro" id="IPR001846">
    <property type="entry name" value="VWF_type-D"/>
</dbReference>
<reference evidence="7 8" key="1">
    <citation type="submission" date="2024-11" db="EMBL/GenBank/DDBJ databases">
        <title>Adaptive evolution of stress response genes in parasites aligns with host niche diversity.</title>
        <authorList>
            <person name="Hahn C."/>
            <person name="Resl P."/>
        </authorList>
    </citation>
    <scope>NUCLEOTIDE SEQUENCE [LARGE SCALE GENOMIC DNA]</scope>
    <source>
        <strain evidence="7">EGGRZ-B1_66</strain>
        <tissue evidence="7">Body</tissue>
    </source>
</reference>
<feature type="domain" description="VWFD" evidence="5">
    <location>
        <begin position="78"/>
        <end position="255"/>
    </location>
</feature>
<keyword evidence="1" id="KW-1015">Disulfide bond</keyword>
<comment type="caution">
    <text evidence="3">Lacks conserved residue(s) required for the propagation of feature annotation.</text>
</comment>
<accession>A0ABD2Q465</accession>
<dbReference type="InterPro" id="IPR036084">
    <property type="entry name" value="Ser_inhib-like_sf"/>
</dbReference>
<feature type="domain" description="ShKT" evidence="6">
    <location>
        <begin position="430"/>
        <end position="466"/>
    </location>
</feature>
<dbReference type="Pfam" id="PF00094">
    <property type="entry name" value="VWD"/>
    <property type="match status" value="1"/>
</dbReference>
<dbReference type="PANTHER" id="PTHR11339:SF373">
    <property type="entry name" value="VWFD DOMAIN-CONTAINING PROTEIN"/>
    <property type="match status" value="1"/>
</dbReference>
<evidence type="ECO:0000259" key="6">
    <source>
        <dbReference type="PROSITE" id="PS51670"/>
    </source>
</evidence>
<dbReference type="SMART" id="SM00254">
    <property type="entry name" value="ShKT"/>
    <property type="match status" value="2"/>
</dbReference>
<dbReference type="AlphaFoldDB" id="A0ABD2Q465"/>
<protein>
    <submittedName>
        <fullName evidence="7">Uncharacterized protein</fullName>
    </submittedName>
</protein>
<evidence type="ECO:0000256" key="1">
    <source>
        <dbReference type="ARBA" id="ARBA00023157"/>
    </source>
</evidence>
<evidence type="ECO:0000256" key="4">
    <source>
        <dbReference type="SAM" id="SignalP"/>
    </source>
</evidence>
<gene>
    <name evidence="7" type="ORF">Ciccas_006991</name>
</gene>
<evidence type="ECO:0000256" key="2">
    <source>
        <dbReference type="ARBA" id="ARBA00023180"/>
    </source>
</evidence>
<keyword evidence="2" id="KW-0325">Glycoprotein</keyword>
<sequence length="520" mass="57519">MSNLDMFHGGLLLIAILLASVHSCPETTRDKSTCVNGTRSVEVTYWSKQANGTCKSHSWSHQEHCFEGVVPKLSAQTCLCTAFGDPYFRTFDGAVFRFPGRCSYVLAQSNPTNQCAFTVVGSNSDNGEPYLNAIKIDHGGDVVVLGHGNRLYVNKEFKTLPYKKPQSSVEIFVSGSSVTYLDSKCGILVKFNGRESASIELNKTMHQEKVVGLCGDCNGRQEDDFKTKDGLVVTNMKDRSILLGDSWIDIREPCSSLKTQSIVNATCPPEFERQLYTEKQYCGPLTDPNGIFSKGPSILGYADACVQELCQEVTPGSHGKTPQMNRLRMNDVRCSVMASVAELLEESGVEVGHWREEFSCPMICNANEEFVYNASPVDTCEKHFFGKDKKEIDLKLNSLPKASACVCKQGFLLDGLRCVSPSECTCLKLCTDEAPPDVCKEGKARNQCTKLPEYMTKHCRLTCGFCKPDNEKCVDRVSSQECAKYLERGECANEFGNYLCSLTCNKDKCNNTGEFPRPSS</sequence>
<dbReference type="Pfam" id="PF01549">
    <property type="entry name" value="ShK"/>
    <property type="match status" value="1"/>
</dbReference>
<dbReference type="SUPFAM" id="SSF57567">
    <property type="entry name" value="Serine protease inhibitors"/>
    <property type="match status" value="1"/>
</dbReference>
<dbReference type="SMART" id="SM00216">
    <property type="entry name" value="VWD"/>
    <property type="match status" value="1"/>
</dbReference>
<proteinExistence type="predicted"/>
<dbReference type="InterPro" id="IPR050780">
    <property type="entry name" value="Mucin_vWF_Thrombospondin_sf"/>
</dbReference>
<evidence type="ECO:0000256" key="3">
    <source>
        <dbReference type="PROSITE-ProRule" id="PRU01005"/>
    </source>
</evidence>
<dbReference type="InterPro" id="IPR003582">
    <property type="entry name" value="ShKT_dom"/>
</dbReference>
<evidence type="ECO:0000259" key="5">
    <source>
        <dbReference type="PROSITE" id="PS51233"/>
    </source>
</evidence>
<dbReference type="EMBL" id="JBJKFK010001014">
    <property type="protein sequence ID" value="KAL3314390.1"/>
    <property type="molecule type" value="Genomic_DNA"/>
</dbReference>
<name>A0ABD2Q465_9PLAT</name>
<dbReference type="PROSITE" id="PS51233">
    <property type="entry name" value="VWFD"/>
    <property type="match status" value="1"/>
</dbReference>
<evidence type="ECO:0000313" key="7">
    <source>
        <dbReference type="EMBL" id="KAL3314390.1"/>
    </source>
</evidence>
<keyword evidence="8" id="KW-1185">Reference proteome</keyword>
<organism evidence="7 8">
    <name type="scientific">Cichlidogyrus casuarinus</name>
    <dbReference type="NCBI Taxonomy" id="1844966"/>
    <lineage>
        <taxon>Eukaryota</taxon>
        <taxon>Metazoa</taxon>
        <taxon>Spiralia</taxon>
        <taxon>Lophotrochozoa</taxon>
        <taxon>Platyhelminthes</taxon>
        <taxon>Monogenea</taxon>
        <taxon>Monopisthocotylea</taxon>
        <taxon>Dactylogyridea</taxon>
        <taxon>Ancyrocephalidae</taxon>
        <taxon>Cichlidogyrus</taxon>
    </lineage>
</organism>
<evidence type="ECO:0000313" key="8">
    <source>
        <dbReference type="Proteomes" id="UP001626550"/>
    </source>
</evidence>
<feature type="chain" id="PRO_5044744860" evidence="4">
    <location>
        <begin position="24"/>
        <end position="520"/>
    </location>
</feature>
<dbReference type="PANTHER" id="PTHR11339">
    <property type="entry name" value="EXTRACELLULAR MATRIX GLYCOPROTEIN RELATED"/>
    <property type="match status" value="1"/>
</dbReference>
<comment type="caution">
    <text evidence="7">The sequence shown here is derived from an EMBL/GenBank/DDBJ whole genome shotgun (WGS) entry which is preliminary data.</text>
</comment>